<feature type="compositionally biased region" description="Polar residues" evidence="1">
    <location>
        <begin position="191"/>
        <end position="214"/>
    </location>
</feature>
<dbReference type="InterPro" id="IPR001251">
    <property type="entry name" value="CRAL-TRIO_dom"/>
</dbReference>
<reference evidence="3" key="1">
    <citation type="submission" date="2019-11" db="EMBL/GenBank/DDBJ databases">
        <title>Leishmania tarentolae CDS.</title>
        <authorList>
            <person name="Goto Y."/>
            <person name="Yamagishi J."/>
        </authorList>
    </citation>
    <scope>NUCLEOTIDE SEQUENCE [LARGE SCALE GENOMIC DNA]</scope>
    <source>
        <strain evidence="3">Parrot Tar II</strain>
    </source>
</reference>
<feature type="compositionally biased region" description="Basic and acidic residues" evidence="1">
    <location>
        <begin position="237"/>
        <end position="271"/>
    </location>
</feature>
<dbReference type="InterPro" id="IPR051026">
    <property type="entry name" value="PI/PC_transfer"/>
</dbReference>
<evidence type="ECO:0000313" key="4">
    <source>
        <dbReference type="Proteomes" id="UP000419144"/>
    </source>
</evidence>
<dbReference type="InterPro" id="IPR036598">
    <property type="entry name" value="GOLD_dom_sf"/>
</dbReference>
<feature type="region of interest" description="Disordered" evidence="1">
    <location>
        <begin position="769"/>
        <end position="788"/>
    </location>
</feature>
<organism evidence="3 4">
    <name type="scientific">Leishmania tarentolae</name>
    <name type="common">Sauroleishmania tarentolae</name>
    <dbReference type="NCBI Taxonomy" id="5689"/>
    <lineage>
        <taxon>Eukaryota</taxon>
        <taxon>Discoba</taxon>
        <taxon>Euglenozoa</taxon>
        <taxon>Kinetoplastea</taxon>
        <taxon>Metakinetoplastina</taxon>
        <taxon>Trypanosomatida</taxon>
        <taxon>Trypanosomatidae</taxon>
        <taxon>Leishmaniinae</taxon>
        <taxon>Leishmania</taxon>
        <taxon>lizard Leishmania</taxon>
    </lineage>
</organism>
<keyword evidence="4" id="KW-1185">Reference proteome</keyword>
<dbReference type="SUPFAM" id="SSF101576">
    <property type="entry name" value="Supernatant protein factor (SPF), C-terminal domain"/>
    <property type="match status" value="1"/>
</dbReference>
<dbReference type="PROSITE" id="PS50191">
    <property type="entry name" value="CRAL_TRIO"/>
    <property type="match status" value="1"/>
</dbReference>
<dbReference type="Gene3D" id="3.40.525.10">
    <property type="entry name" value="CRAL-TRIO lipid binding domain"/>
    <property type="match status" value="1"/>
</dbReference>
<dbReference type="SUPFAM" id="SSF52087">
    <property type="entry name" value="CRAL/TRIO domain"/>
    <property type="match status" value="1"/>
</dbReference>
<protein>
    <recommendedName>
        <fullName evidence="2">CRAL-TRIO domain-containing protein</fullName>
    </recommendedName>
</protein>
<dbReference type="PANTHER" id="PTHR45657:SF1">
    <property type="entry name" value="CRAL-TRIO DOMAIN-CONTAINING PROTEIN YKL091C-RELATED"/>
    <property type="match status" value="1"/>
</dbReference>
<dbReference type="PANTHER" id="PTHR45657">
    <property type="entry name" value="CRAL-TRIO DOMAIN-CONTAINING PROTEIN YKL091C-RELATED"/>
    <property type="match status" value="1"/>
</dbReference>
<feature type="region of interest" description="Disordered" evidence="1">
    <location>
        <begin position="464"/>
        <end position="492"/>
    </location>
</feature>
<dbReference type="EMBL" id="BLBS01000048">
    <property type="protein sequence ID" value="GET91461.1"/>
    <property type="molecule type" value="Genomic_DNA"/>
</dbReference>
<dbReference type="InterPro" id="IPR036865">
    <property type="entry name" value="CRAL-TRIO_dom_sf"/>
</dbReference>
<gene>
    <name evidence="3" type="ORF">LtaPh_3213600</name>
</gene>
<feature type="region of interest" description="Disordered" evidence="1">
    <location>
        <begin position="191"/>
        <end position="273"/>
    </location>
</feature>
<dbReference type="VEuPathDB" id="TriTrypDB:LtaPh_3213600"/>
<name>A0A640KQA0_LEITA</name>
<dbReference type="Pfam" id="PF00650">
    <property type="entry name" value="CRAL_TRIO"/>
    <property type="match status" value="1"/>
</dbReference>
<feature type="domain" description="CRAL-TRIO" evidence="2">
    <location>
        <begin position="382"/>
        <end position="604"/>
    </location>
</feature>
<evidence type="ECO:0000259" key="2">
    <source>
        <dbReference type="PROSITE" id="PS50191"/>
    </source>
</evidence>
<evidence type="ECO:0000313" key="3">
    <source>
        <dbReference type="EMBL" id="GET91461.1"/>
    </source>
</evidence>
<dbReference type="SUPFAM" id="SSF46938">
    <property type="entry name" value="CRAL/TRIO N-terminal domain"/>
    <property type="match status" value="1"/>
</dbReference>
<proteinExistence type="predicted"/>
<dbReference type="Proteomes" id="UP000419144">
    <property type="component" value="Unassembled WGS sequence"/>
</dbReference>
<evidence type="ECO:0000256" key="1">
    <source>
        <dbReference type="SAM" id="MobiDB-lite"/>
    </source>
</evidence>
<dbReference type="Gene3D" id="2.60.120.680">
    <property type="entry name" value="GOLD domain"/>
    <property type="match status" value="1"/>
</dbReference>
<feature type="region of interest" description="Disordered" evidence="1">
    <location>
        <begin position="288"/>
        <end position="333"/>
    </location>
</feature>
<feature type="compositionally biased region" description="Polar residues" evidence="1">
    <location>
        <begin position="290"/>
        <end position="311"/>
    </location>
</feature>
<sequence>MNGTQSSVVEVHGSSYKDTDLLSFTTDGIHLNHKDEHQVTKAIKTLQEILRNSSVKSTTPNTLMNDAMGNVAAMEYLANFSHGMTPGEARYVVYRFLRANAMQISPALEQMMKSAEWRRKHNINNLALFPSMIPMMGFDQRRVCTELRLPLISSMTSKKRYLHAEERLRQETEYLGYCNISYGDPYSNLTPAGGTTYSSQMGSESSNRLSSRPATSAGDVDSSFLHTTPATPANEEVTLKRDSDAELKQTTESDKNFSPKETRRTSGEKKSGGSIWQTLISHIPFLYRQDTGSPSNKSVSYRPSSPNSTSETGRHSRFNSFPSTCSNSGGDSSYAHKYHHEMRKMEEEEKPPNAASAAVPLTATPINLHADSLNFHSVLEPIVRVITNHAPFALHYWDLEGRPVMYCRLGRMHSKKLMGELFMLTPIEEEPRALALLFNTYALLVLEQLIRYCNRQNRGGGDICDGPLPLPNRRNRQHEKGEACPTPSSSGALPQRPLVGSCTIVLDCSGLSIRRYLYKPLLHMVRSIVRKNMIDFPEMVHHIYVTNCTNAMSLSYMMIRGMMTRSMREKVTFCSRSKTSSALCERIHRDLVPQVLGGQCQCPGGCIPSVDPAPGDEQSSVVSHSYGDKPSSCTTQCEDTCMDQVTSRAEEEGIYFPPLHYVAERLVLKARESRKLSFAMDAASEIIWEFSVKHHLDVFFSALFVSACNDGAMLSIVPSRRVQNEAGHYICPSLGTVIFKWSNKHHFFTGCRLSVKVYREERRSASRQAVAHKDAAAQQARLSPTKQR</sequence>
<dbReference type="InterPro" id="IPR036273">
    <property type="entry name" value="CRAL/TRIO_N_dom_sf"/>
</dbReference>
<dbReference type="CDD" id="cd00170">
    <property type="entry name" value="SEC14"/>
    <property type="match status" value="1"/>
</dbReference>
<accession>A0A640KQA0</accession>
<dbReference type="AlphaFoldDB" id="A0A640KQA0"/>
<feature type="compositionally biased region" description="Polar residues" evidence="1">
    <location>
        <begin position="318"/>
        <end position="331"/>
    </location>
</feature>
<dbReference type="OrthoDB" id="1434354at2759"/>
<comment type="caution">
    <text evidence="3">The sequence shown here is derived from an EMBL/GenBank/DDBJ whole genome shotgun (WGS) entry which is preliminary data.</text>
</comment>